<sequence length="763" mass="83697">MTIEIPLLLSSTFPIIWKTGLTQLSFAKTGGSLAALKGTSLLLSKVASTSKGGLLASTSTQIDNIKEAAQKLIEEIEKNINVSLLFYNIDEEETASYYLMKRRQEHEKEVLAGGKNPLKMLNNNGFNGGVNQMNEYQGGMNFQGNGPFTGGGQFQPTGNNEQRQHNYGDLQNCNNDFYNVQKVNAVSNQQGFGDRSVMYGNDSFGRPTPTMEQMPNYYQAKGAMSGIPMSPAEGGFNMYQNKNNTPLSFFGKQQNAPNYNDQALFSQVKQNVSIFGNKTKNNTPLFGNNVKSATRVDVPSVSLYDFVSQDKSIFGNRLKEGKPLFAGARNPNQLMEASPTQQHSNSYLPNNTNVHNVAGQGVDKNYMNYNYDGKGGAAFGMNPSNCMVSTNWAGGNMNGVNGMNMPGNQPGNQLMGNAYNQNNLGANMESIPQTQGAYGVAGSNAFGAANFSYPQSCNPLQQNMQNEQFSMYGSGGAPAMNTYANSAFGNQVIGGNNMSSYQNLLSSGGFNPSIGNNNVCGATGAGTPQMGMQSVNFSNNGQGMEGQINTADRNLPMSNVPDYNTNTNVAMNNTSVQNSGKESNGVNELQGEELIFTNENEIMFEKNYIKQYGMGTDTTQMGKMKKILFFNKNFLKSLEQIASHNLNSYNENRSTIYTFPCSMSSNNVAFYMQAVEDCKKESRFDVDTDLYNKIFAKQNMQQAFSVLKNINMNQKMDQQDIDLDIYYPLLHVEKIKFRQPVTPQHLQIPPGAPFQLGQIPTVI</sequence>
<reference evidence="2 3" key="1">
    <citation type="submission" date="2014-03" db="EMBL/GenBank/DDBJ databases">
        <title>The Genome Sequence of Plasmodium fragile nilgiri.</title>
        <authorList>
            <consortium name="The Broad Institute Genomics Platform"/>
            <consortium name="The Broad Institute Genome Sequencing Center for Infectious Disease"/>
            <person name="Neafsey D."/>
            <person name="Duraisingh M."/>
            <person name="Young S.K."/>
            <person name="Zeng Q."/>
            <person name="Gargeya S."/>
            <person name="Abouelleil A."/>
            <person name="Alvarado L."/>
            <person name="Chapman S.B."/>
            <person name="Gainer-Dewar J."/>
            <person name="Goldberg J."/>
            <person name="Griggs A."/>
            <person name="Gujja S."/>
            <person name="Hansen M."/>
            <person name="Howarth C."/>
            <person name="Imamovic A."/>
            <person name="Larimer J."/>
            <person name="Pearson M."/>
            <person name="Poon T.W."/>
            <person name="Priest M."/>
            <person name="Roberts A."/>
            <person name="Saif S."/>
            <person name="Shea T."/>
            <person name="Sykes S."/>
            <person name="Wortman J."/>
            <person name="Nusbaum C."/>
            <person name="Birren B."/>
        </authorList>
    </citation>
    <scope>NUCLEOTIDE SEQUENCE [LARGE SCALE GENOMIC DNA]</scope>
    <source>
        <strain evidence="3">nilgiri</strain>
    </source>
</reference>
<evidence type="ECO:0000313" key="2">
    <source>
        <dbReference type="EMBL" id="KJP89960.1"/>
    </source>
</evidence>
<dbReference type="Proteomes" id="UP000054561">
    <property type="component" value="Unassembled WGS sequence"/>
</dbReference>
<evidence type="ECO:0000256" key="1">
    <source>
        <dbReference type="SAM" id="Coils"/>
    </source>
</evidence>
<dbReference type="AlphaFoldDB" id="A0A0D9QS77"/>
<dbReference type="OMA" id="EIMFEKN"/>
<dbReference type="VEuPathDB" id="PlasmoDB:AK88_00416"/>
<accession>A0A0D9QS77</accession>
<gene>
    <name evidence="2" type="ORF">AK88_00416</name>
</gene>
<keyword evidence="3" id="KW-1185">Reference proteome</keyword>
<name>A0A0D9QS77_PLAFR</name>
<organism evidence="2 3">
    <name type="scientific">Plasmodium fragile</name>
    <dbReference type="NCBI Taxonomy" id="5857"/>
    <lineage>
        <taxon>Eukaryota</taxon>
        <taxon>Sar</taxon>
        <taxon>Alveolata</taxon>
        <taxon>Apicomplexa</taxon>
        <taxon>Aconoidasida</taxon>
        <taxon>Haemosporida</taxon>
        <taxon>Plasmodiidae</taxon>
        <taxon>Plasmodium</taxon>
        <taxon>Plasmodium (Plasmodium)</taxon>
    </lineage>
</organism>
<dbReference type="GeneID" id="24265730"/>
<keyword evidence="1" id="KW-0175">Coiled coil</keyword>
<dbReference type="EMBL" id="KQ001647">
    <property type="protein sequence ID" value="KJP89960.1"/>
    <property type="molecule type" value="Genomic_DNA"/>
</dbReference>
<dbReference type="RefSeq" id="XP_012333490.1">
    <property type="nucleotide sequence ID" value="XM_012478067.1"/>
</dbReference>
<feature type="coiled-coil region" evidence="1">
    <location>
        <begin position="55"/>
        <end position="82"/>
    </location>
</feature>
<protein>
    <submittedName>
        <fullName evidence="2">Uncharacterized protein</fullName>
    </submittedName>
</protein>
<proteinExistence type="predicted"/>
<evidence type="ECO:0000313" key="3">
    <source>
        <dbReference type="Proteomes" id="UP000054561"/>
    </source>
</evidence>
<dbReference type="OrthoDB" id="372892at2759"/>